<protein>
    <submittedName>
        <fullName evidence="2">Uncharacterized protein</fullName>
    </submittedName>
</protein>
<feature type="compositionally biased region" description="Basic and acidic residues" evidence="1">
    <location>
        <begin position="61"/>
        <end position="89"/>
    </location>
</feature>
<name>A0A426Y3L2_ENSVE</name>
<accession>A0A426Y3L2</accession>
<feature type="region of interest" description="Disordered" evidence="1">
    <location>
        <begin position="25"/>
        <end position="89"/>
    </location>
</feature>
<reference evidence="2 3" key="1">
    <citation type="journal article" date="2014" name="Agronomy (Basel)">
        <title>A Draft Genome Sequence for Ensete ventricosum, the Drought-Tolerant Tree Against Hunger.</title>
        <authorList>
            <person name="Harrison J."/>
            <person name="Moore K.A."/>
            <person name="Paszkiewicz K."/>
            <person name="Jones T."/>
            <person name="Grant M."/>
            <person name="Ambacheew D."/>
            <person name="Muzemil S."/>
            <person name="Studholme D.J."/>
        </authorList>
    </citation>
    <scope>NUCLEOTIDE SEQUENCE [LARGE SCALE GENOMIC DNA]</scope>
</reference>
<evidence type="ECO:0000313" key="2">
    <source>
        <dbReference type="EMBL" id="RRT46131.1"/>
    </source>
</evidence>
<evidence type="ECO:0000313" key="3">
    <source>
        <dbReference type="Proteomes" id="UP000287651"/>
    </source>
</evidence>
<gene>
    <name evidence="2" type="ORF">B296_00053207</name>
</gene>
<comment type="caution">
    <text evidence="2">The sequence shown here is derived from an EMBL/GenBank/DDBJ whole genome shotgun (WGS) entry which is preliminary data.</text>
</comment>
<evidence type="ECO:0000256" key="1">
    <source>
        <dbReference type="SAM" id="MobiDB-lite"/>
    </source>
</evidence>
<dbReference type="Proteomes" id="UP000287651">
    <property type="component" value="Unassembled WGS sequence"/>
</dbReference>
<sequence>MRTNHKNHRAMNFLTAAAILLELKPPRSKFSSGPHDPVSENQNNKGERKRRPAQPPIPRRCSADDYREKAEADDRGIGRDKKDDSNLPL</sequence>
<dbReference type="AlphaFoldDB" id="A0A426Y3L2"/>
<dbReference type="EMBL" id="AMZH03015390">
    <property type="protein sequence ID" value="RRT46131.1"/>
    <property type="molecule type" value="Genomic_DNA"/>
</dbReference>
<organism evidence="2 3">
    <name type="scientific">Ensete ventricosum</name>
    <name type="common">Abyssinian banana</name>
    <name type="synonym">Musa ensete</name>
    <dbReference type="NCBI Taxonomy" id="4639"/>
    <lineage>
        <taxon>Eukaryota</taxon>
        <taxon>Viridiplantae</taxon>
        <taxon>Streptophyta</taxon>
        <taxon>Embryophyta</taxon>
        <taxon>Tracheophyta</taxon>
        <taxon>Spermatophyta</taxon>
        <taxon>Magnoliopsida</taxon>
        <taxon>Liliopsida</taxon>
        <taxon>Zingiberales</taxon>
        <taxon>Musaceae</taxon>
        <taxon>Ensete</taxon>
    </lineage>
</organism>
<proteinExistence type="predicted"/>